<dbReference type="InterPro" id="IPR036291">
    <property type="entry name" value="NAD(P)-bd_dom_sf"/>
</dbReference>
<gene>
    <name evidence="2" type="ORF">MYCIT1_LOCUS18090</name>
    <name evidence="3" type="ORF">MYCIT1_LOCUS18349</name>
</gene>
<name>A0AAD2HB95_9AGAR</name>
<dbReference type="Gene3D" id="3.40.50.720">
    <property type="entry name" value="NAD(P)-binding Rossmann-like Domain"/>
    <property type="match status" value="1"/>
</dbReference>
<organism evidence="2 4">
    <name type="scientific">Mycena citricolor</name>
    <dbReference type="NCBI Taxonomy" id="2018698"/>
    <lineage>
        <taxon>Eukaryota</taxon>
        <taxon>Fungi</taxon>
        <taxon>Dikarya</taxon>
        <taxon>Basidiomycota</taxon>
        <taxon>Agaricomycotina</taxon>
        <taxon>Agaricomycetes</taxon>
        <taxon>Agaricomycetidae</taxon>
        <taxon>Agaricales</taxon>
        <taxon>Marasmiineae</taxon>
        <taxon>Mycenaceae</taxon>
        <taxon>Mycena</taxon>
    </lineage>
</organism>
<keyword evidence="4" id="KW-1185">Reference proteome</keyword>
<evidence type="ECO:0000313" key="2">
    <source>
        <dbReference type="EMBL" id="CAK5272437.1"/>
    </source>
</evidence>
<evidence type="ECO:0000256" key="1">
    <source>
        <dbReference type="SAM" id="Phobius"/>
    </source>
</evidence>
<reference evidence="2" key="1">
    <citation type="submission" date="2023-11" db="EMBL/GenBank/DDBJ databases">
        <authorList>
            <person name="De Vega J J."/>
            <person name="De Vega J J."/>
        </authorList>
    </citation>
    <scope>NUCLEOTIDE SEQUENCE</scope>
</reference>
<evidence type="ECO:0000313" key="4">
    <source>
        <dbReference type="Proteomes" id="UP001295794"/>
    </source>
</evidence>
<dbReference type="AlphaFoldDB" id="A0AAD2HB95"/>
<proteinExistence type="predicted"/>
<feature type="transmembrane region" description="Helical" evidence="1">
    <location>
        <begin position="6"/>
        <end position="29"/>
    </location>
</feature>
<dbReference type="EMBL" id="CAVNYO010000183">
    <property type="protein sequence ID" value="CAK5272596.1"/>
    <property type="molecule type" value="Genomic_DNA"/>
</dbReference>
<accession>A0AAD2HB95</accession>
<sequence length="209" mass="22785">MADDAAWLGTLQINVVSTALLGLLLLPLLHKTGKLGLPHPDAPDFPPHLTFLGSADPFYVAFRADNAPRILDALNESSTHIDRYGMTKLVLLMLARQMGQLPIAHKVVINCANPGIVRTQKSRLCVSCTNLLAWSPEDGATNLVYAVLKPTPPGAYLAACQIRDPPMWVSSLDGQQAQQRVWWELLDVWMRITPEALGVVGFGLKGVQS</sequence>
<keyword evidence="1" id="KW-0472">Membrane</keyword>
<comment type="caution">
    <text evidence="2">The sequence shown here is derived from an EMBL/GenBank/DDBJ whole genome shotgun (WGS) entry which is preliminary data.</text>
</comment>
<dbReference type="SUPFAM" id="SSF51735">
    <property type="entry name" value="NAD(P)-binding Rossmann-fold domains"/>
    <property type="match status" value="1"/>
</dbReference>
<dbReference type="EMBL" id="CAVNYO010000181">
    <property type="protein sequence ID" value="CAK5272437.1"/>
    <property type="molecule type" value="Genomic_DNA"/>
</dbReference>
<dbReference type="Proteomes" id="UP001295794">
    <property type="component" value="Unassembled WGS sequence"/>
</dbReference>
<evidence type="ECO:0000313" key="3">
    <source>
        <dbReference type="EMBL" id="CAK5272596.1"/>
    </source>
</evidence>
<keyword evidence="1" id="KW-1133">Transmembrane helix</keyword>
<keyword evidence="1" id="KW-0812">Transmembrane</keyword>
<protein>
    <submittedName>
        <fullName evidence="2">Uncharacterized protein</fullName>
    </submittedName>
</protein>